<dbReference type="Pfam" id="PF20394">
    <property type="entry name" value="DUF6688"/>
    <property type="match status" value="1"/>
</dbReference>
<feature type="transmembrane region" description="Helical" evidence="1">
    <location>
        <begin position="189"/>
        <end position="207"/>
    </location>
</feature>
<dbReference type="EMBL" id="CP032098">
    <property type="protein sequence ID" value="AXX93018.1"/>
    <property type="molecule type" value="Genomic_DNA"/>
</dbReference>
<keyword evidence="1" id="KW-0812">Transmembrane</keyword>
<gene>
    <name evidence="4" type="ORF">AMOL_2064</name>
    <name evidence="5" type="ORF">CPU12_07355</name>
</gene>
<evidence type="ECO:0000313" key="7">
    <source>
        <dbReference type="Proteomes" id="UP000262712"/>
    </source>
</evidence>
<dbReference type="Proteomes" id="UP000221222">
    <property type="component" value="Unassembled WGS sequence"/>
</dbReference>
<evidence type="ECO:0000259" key="2">
    <source>
        <dbReference type="Pfam" id="PF20394"/>
    </source>
</evidence>
<dbReference type="AlphaFoldDB" id="A0A2G1DHW9"/>
<dbReference type="KEGG" id="amol:AMOL_2064"/>
<keyword evidence="1" id="KW-1133">Transmembrane helix</keyword>
<organism evidence="5 6">
    <name type="scientific">Malaciobacter molluscorum LMG 25693</name>
    <dbReference type="NCBI Taxonomy" id="870501"/>
    <lineage>
        <taxon>Bacteria</taxon>
        <taxon>Pseudomonadati</taxon>
        <taxon>Campylobacterota</taxon>
        <taxon>Epsilonproteobacteria</taxon>
        <taxon>Campylobacterales</taxon>
        <taxon>Arcobacteraceae</taxon>
        <taxon>Malaciobacter</taxon>
    </lineage>
</organism>
<feature type="transmembrane region" description="Helical" evidence="1">
    <location>
        <begin position="147"/>
        <end position="169"/>
    </location>
</feature>
<dbReference type="EMBL" id="NXFY01000009">
    <property type="protein sequence ID" value="PHO18075.1"/>
    <property type="molecule type" value="Genomic_DNA"/>
</dbReference>
<name>A0A2G1DHW9_9BACT</name>
<feature type="transmembrane region" description="Helical" evidence="1">
    <location>
        <begin position="76"/>
        <end position="95"/>
    </location>
</feature>
<feature type="domain" description="DUF6688" evidence="2">
    <location>
        <begin position="34"/>
        <end position="287"/>
    </location>
</feature>
<reference evidence="5 6" key="1">
    <citation type="submission" date="2017-09" db="EMBL/GenBank/DDBJ databases">
        <title>Arcobacter canalis sp. nov., a new species isolated from a water canal contaminated with urban sewage.</title>
        <authorList>
            <person name="Perez-Cataluna A."/>
            <person name="Salas-Masso N."/>
            <person name="Figueras M.J."/>
        </authorList>
    </citation>
    <scope>NUCLEOTIDE SEQUENCE [LARGE SCALE GENOMIC DNA]</scope>
    <source>
        <strain evidence="5 6">F98-3</strain>
    </source>
</reference>
<feature type="domain" description="DUF6688" evidence="3">
    <location>
        <begin position="292"/>
        <end position="403"/>
    </location>
</feature>
<feature type="transmembrane region" description="Helical" evidence="1">
    <location>
        <begin position="115"/>
        <end position="135"/>
    </location>
</feature>
<accession>A0A2G1DHW9</accession>
<protein>
    <submittedName>
        <fullName evidence="4">Membrane protein</fullName>
    </submittedName>
</protein>
<evidence type="ECO:0000313" key="6">
    <source>
        <dbReference type="Proteomes" id="UP000221222"/>
    </source>
</evidence>
<evidence type="ECO:0000313" key="4">
    <source>
        <dbReference type="EMBL" id="AXX93018.1"/>
    </source>
</evidence>
<dbReference type="RefSeq" id="WP_099342457.1">
    <property type="nucleotide sequence ID" value="NZ_CP032098.1"/>
</dbReference>
<dbReference type="Proteomes" id="UP000262712">
    <property type="component" value="Chromosome"/>
</dbReference>
<keyword evidence="6" id="KW-1185">Reference proteome</keyword>
<dbReference type="Pfam" id="PF23543">
    <property type="entry name" value="DUF6688_C"/>
    <property type="match status" value="1"/>
</dbReference>
<dbReference type="InterPro" id="IPR056491">
    <property type="entry name" value="DUF6688_C"/>
</dbReference>
<evidence type="ECO:0000259" key="3">
    <source>
        <dbReference type="Pfam" id="PF23543"/>
    </source>
</evidence>
<sequence length="412" mass="48573">MNKISLILNKKTISIIILITVIILIFILGFKVLFFLIFIVLIFPWFITIVNFLRFIENFFFSNVKTIKWQKRFYKINLITIVLGVLFHIILLSLGTDYNEKIIYYNFQFFDPINFKYSLPIIVFCILGFLSFVILDKKRLKLPPLFFVINLSFLLICNILILVFLFHIFNSAFNINSFSSFIQEKVYLSLFPINFLLISCILIKEVINEYCIDKSKKKIYTNKIFNYLNSVIINSQNWIFLAFIFTIPLLLIILSILVLFGQEPDSIIKAFTQTSNWSLSQKIVPPPRVIINGHYLCTVSLRGHENIVKPKRMGIRGGKKIVVNRQLMIANAFEDVIQEKFPNFHKLIRGIYDKYGFPLSKIITTRLRADIIYILMKPLEYIFLIFLYLVDRNPENRIEVQYLPMKKIFINI</sequence>
<proteinExistence type="predicted"/>
<dbReference type="InterPro" id="IPR046510">
    <property type="entry name" value="DUF6688_N"/>
</dbReference>
<feature type="transmembrane region" description="Helical" evidence="1">
    <location>
        <begin position="371"/>
        <end position="390"/>
    </location>
</feature>
<feature type="transmembrane region" description="Helical" evidence="1">
    <location>
        <begin position="238"/>
        <end position="260"/>
    </location>
</feature>
<feature type="transmembrane region" description="Helical" evidence="1">
    <location>
        <begin position="36"/>
        <end position="56"/>
    </location>
</feature>
<reference evidence="4 7" key="2">
    <citation type="submission" date="2018-08" db="EMBL/GenBank/DDBJ databases">
        <title>Complete genome of the Arcobacter molluscorum type strain LMG 25693.</title>
        <authorList>
            <person name="Miller W.G."/>
            <person name="Yee E."/>
            <person name="Bono J.L."/>
        </authorList>
    </citation>
    <scope>NUCLEOTIDE SEQUENCE [LARGE SCALE GENOMIC DNA]</scope>
    <source>
        <strain evidence="4 7">CECT 7696</strain>
    </source>
</reference>
<evidence type="ECO:0000256" key="1">
    <source>
        <dbReference type="SAM" id="Phobius"/>
    </source>
</evidence>
<feature type="transmembrane region" description="Helical" evidence="1">
    <location>
        <begin position="12"/>
        <end position="30"/>
    </location>
</feature>
<evidence type="ECO:0000313" key="5">
    <source>
        <dbReference type="EMBL" id="PHO18075.1"/>
    </source>
</evidence>
<keyword evidence="1" id="KW-0472">Membrane</keyword>